<feature type="chain" id="PRO_5003852918" evidence="1">
    <location>
        <begin position="24"/>
        <end position="201"/>
    </location>
</feature>
<evidence type="ECO:0000313" key="3">
    <source>
        <dbReference type="Proteomes" id="UP000006753"/>
    </source>
</evidence>
<dbReference type="HOGENOM" id="CLU_1360659_0_0_1"/>
<accession>K1X5L4</accession>
<organism evidence="2 3">
    <name type="scientific">Marssonina brunnea f. sp. multigermtubi (strain MB_m1)</name>
    <name type="common">Marssonina leaf spot fungus</name>
    <dbReference type="NCBI Taxonomy" id="1072389"/>
    <lineage>
        <taxon>Eukaryota</taxon>
        <taxon>Fungi</taxon>
        <taxon>Dikarya</taxon>
        <taxon>Ascomycota</taxon>
        <taxon>Pezizomycotina</taxon>
        <taxon>Leotiomycetes</taxon>
        <taxon>Helotiales</taxon>
        <taxon>Drepanopezizaceae</taxon>
        <taxon>Drepanopeziza</taxon>
    </lineage>
</organism>
<reference evidence="2 3" key="1">
    <citation type="journal article" date="2012" name="BMC Genomics">
        <title>Sequencing the genome of Marssonina brunnea reveals fungus-poplar co-evolution.</title>
        <authorList>
            <person name="Zhu S."/>
            <person name="Cao Y.-Z."/>
            <person name="Jiang C."/>
            <person name="Tan B.-Y."/>
            <person name="Wang Z."/>
            <person name="Feng S."/>
            <person name="Zhang L."/>
            <person name="Su X.-H."/>
            <person name="Brejova B."/>
            <person name="Vinar T."/>
            <person name="Xu M."/>
            <person name="Wang M.-X."/>
            <person name="Zhang S.-G."/>
            <person name="Huang M.-R."/>
            <person name="Wu R."/>
            <person name="Zhou Y."/>
        </authorList>
    </citation>
    <scope>NUCLEOTIDE SEQUENCE [LARGE SCALE GENOMIC DNA]</scope>
    <source>
        <strain evidence="2 3">MB_m1</strain>
    </source>
</reference>
<protein>
    <submittedName>
        <fullName evidence="2">Uncharacterized protein</fullName>
    </submittedName>
</protein>
<dbReference type="KEGG" id="mbe:MBM_01089"/>
<evidence type="ECO:0000256" key="1">
    <source>
        <dbReference type="SAM" id="SignalP"/>
    </source>
</evidence>
<proteinExistence type="predicted"/>
<dbReference type="InParanoid" id="K1X5L4"/>
<dbReference type="AlphaFoldDB" id="K1X5L4"/>
<feature type="signal peptide" evidence="1">
    <location>
        <begin position="1"/>
        <end position="23"/>
    </location>
</feature>
<dbReference type="Proteomes" id="UP000006753">
    <property type="component" value="Unassembled WGS sequence"/>
</dbReference>
<dbReference type="EMBL" id="JH921429">
    <property type="protein sequence ID" value="EKD20407.1"/>
    <property type="molecule type" value="Genomic_DNA"/>
</dbReference>
<evidence type="ECO:0000313" key="2">
    <source>
        <dbReference type="EMBL" id="EKD20407.1"/>
    </source>
</evidence>
<name>K1X5L4_MARBU</name>
<keyword evidence="1" id="KW-0732">Signal</keyword>
<sequence>MIPLAFLSLLLLLLLLLSTVVTPATLARCSDHPASCPPPPPASKTYCTVPSRLFVQFSNTTICTLASLVVDDDDDGAAAAAAAAAAEGEGKQQQQQQQQQQAQLFAYDDRCEEIRRHEGVKLGLRAEWKDIAGADVTVLVPVAADGVTEMTYNGTRFGGGEDYYYRARCYAVGGGGRACEIMFVCQGGHWDPASGHLTHWG</sequence>
<keyword evidence="3" id="KW-1185">Reference proteome</keyword>
<gene>
    <name evidence="2" type="ORF">MBM_01089</name>
</gene>